<dbReference type="InterPro" id="IPR036649">
    <property type="entry name" value="Pyrophosphatase_sf"/>
</dbReference>
<feature type="binding site" evidence="5">
    <location>
        <position position="59"/>
    </location>
    <ligand>
        <name>substrate</name>
    </ligand>
</feature>
<keyword evidence="3 5" id="KW-0378">Hydrolase</keyword>
<comment type="similarity">
    <text evidence="5">Belongs to the PPase family.</text>
</comment>
<evidence type="ECO:0000313" key="8">
    <source>
        <dbReference type="Proteomes" id="UP001305421"/>
    </source>
</evidence>
<evidence type="ECO:0000256" key="6">
    <source>
        <dbReference type="SAM" id="SignalP"/>
    </source>
</evidence>
<feature type="binding site" evidence="5">
    <location>
        <position position="84"/>
    </location>
    <ligand>
        <name>substrate</name>
    </ligand>
</feature>
<comment type="function">
    <text evidence="5">Catalyzes the hydrolysis of inorganic pyrophosphate (PPi) forming two phosphate ions.</text>
</comment>
<organism evidence="7 8">
    <name type="scientific">Stenotrophomonas aracearum</name>
    <dbReference type="NCBI Taxonomy" id="3003272"/>
    <lineage>
        <taxon>Bacteria</taxon>
        <taxon>Pseudomonadati</taxon>
        <taxon>Pseudomonadota</taxon>
        <taxon>Gammaproteobacteria</taxon>
        <taxon>Lysobacterales</taxon>
        <taxon>Lysobacteraceae</taxon>
        <taxon>Stenotrophomonas</taxon>
    </lineage>
</organism>
<dbReference type="EC" id="3.6.1.1" evidence="5"/>
<proteinExistence type="inferred from homology"/>
<dbReference type="Proteomes" id="UP001305421">
    <property type="component" value="Chromosome"/>
</dbReference>
<comment type="cofactor">
    <cofactor evidence="1 5">
        <name>Mg(2+)</name>
        <dbReference type="ChEBI" id="CHEBI:18420"/>
    </cofactor>
</comment>
<feature type="binding site" evidence="5">
    <location>
        <position position="131"/>
    </location>
    <ligand>
        <name>Mg(2+)</name>
        <dbReference type="ChEBI" id="CHEBI:18420"/>
        <label>1</label>
    </ligand>
</feature>
<dbReference type="Pfam" id="PF00719">
    <property type="entry name" value="Pyrophosphatase"/>
    <property type="match status" value="1"/>
</dbReference>
<comment type="subunit">
    <text evidence="5">Homohexamer.</text>
</comment>
<reference evidence="7 8" key="1">
    <citation type="submission" date="2022-12" db="EMBL/GenBank/DDBJ databases">
        <title>Two new species, Stenotrophomonas aracearum and Stenotrophomonas oahuensis, isolated from Anthurium (Araceae family) in Hawaii.</title>
        <authorList>
            <person name="Chunag S.C."/>
            <person name="Dobhal S."/>
            <person name="Alvarez A."/>
            <person name="Arif M."/>
        </authorList>
    </citation>
    <scope>NUCLEOTIDE SEQUENCE [LARGE SCALE GENOMIC DNA]</scope>
    <source>
        <strain evidence="7 8">A5588</strain>
    </source>
</reference>
<keyword evidence="4 5" id="KW-0460">Magnesium</keyword>
<comment type="subcellular location">
    <subcellularLocation>
        <location evidence="5">Cytoplasm</location>
    </subcellularLocation>
</comment>
<sequence length="212" mass="23564">MMLMNRHLPLLVLTAALLLLTGASVASNAVLHPFLAAQPKEAPEEANLAVEIPAGSFTKYEIKEDGLVHVDRFQSMPVAYPANYGSMPRTLAGDNDPLDALVLTREPLHPGVIVRFRPIGYLKMVDKGEHDEKVIGVPTDKIDPTYATIRDLQDLPLIERQRIEAFFRVYKDLPEGRNPVQLSGWGNAAEAKALIRESMQRFDAQQRRGKGD</sequence>
<feature type="binding site" evidence="5">
    <location>
        <position position="72"/>
    </location>
    <ligand>
        <name>substrate</name>
    </ligand>
</feature>
<evidence type="ECO:0000256" key="3">
    <source>
        <dbReference type="ARBA" id="ARBA00022801"/>
    </source>
</evidence>
<dbReference type="PANTHER" id="PTHR10286">
    <property type="entry name" value="INORGANIC PYROPHOSPHATASE"/>
    <property type="match status" value="1"/>
</dbReference>
<keyword evidence="6" id="KW-0732">Signal</keyword>
<evidence type="ECO:0000256" key="5">
    <source>
        <dbReference type="HAMAP-Rule" id="MF_00209"/>
    </source>
</evidence>
<keyword evidence="5" id="KW-0963">Cytoplasm</keyword>
<gene>
    <name evidence="5" type="primary">ppa</name>
    <name evidence="7" type="ORF">PDM28_07640</name>
</gene>
<feature type="binding site" evidence="5">
    <location>
        <position position="94"/>
    </location>
    <ligand>
        <name>Mg(2+)</name>
        <dbReference type="ChEBI" id="CHEBI:18420"/>
        <label>1</label>
    </ligand>
</feature>
<dbReference type="PROSITE" id="PS00387">
    <property type="entry name" value="PPASE"/>
    <property type="match status" value="1"/>
</dbReference>
<evidence type="ECO:0000313" key="7">
    <source>
        <dbReference type="EMBL" id="WNH50150.1"/>
    </source>
</evidence>
<keyword evidence="8" id="KW-1185">Reference proteome</keyword>
<dbReference type="HAMAP" id="MF_00209">
    <property type="entry name" value="Inorganic_PPase"/>
    <property type="match status" value="1"/>
</dbReference>
<evidence type="ECO:0000256" key="2">
    <source>
        <dbReference type="ARBA" id="ARBA00022723"/>
    </source>
</evidence>
<feature type="binding site" evidence="5">
    <location>
        <position position="170"/>
    </location>
    <ligand>
        <name>substrate</name>
    </ligand>
</feature>
<keyword evidence="2 5" id="KW-0479">Metal-binding</keyword>
<protein>
    <recommendedName>
        <fullName evidence="5">Inorganic pyrophosphatase</fullName>
        <ecNumber evidence="5">3.6.1.1</ecNumber>
    </recommendedName>
    <alternativeName>
        <fullName evidence="5">Pyrophosphate phospho-hydrolase</fullName>
        <shortName evidence="5">PPase</shortName>
    </alternativeName>
</protein>
<feature type="signal peptide" evidence="6">
    <location>
        <begin position="1"/>
        <end position="28"/>
    </location>
</feature>
<dbReference type="Gene3D" id="3.90.80.10">
    <property type="entry name" value="Inorganic pyrophosphatase"/>
    <property type="match status" value="1"/>
</dbReference>
<dbReference type="InterPro" id="IPR008162">
    <property type="entry name" value="Pyrophosphatase"/>
</dbReference>
<name>A0ABY9YI84_9GAMM</name>
<feature type="binding site" evidence="5">
    <location>
        <position position="99"/>
    </location>
    <ligand>
        <name>Mg(2+)</name>
        <dbReference type="ChEBI" id="CHEBI:18420"/>
        <label>1</label>
    </ligand>
</feature>
<comment type="catalytic activity">
    <reaction evidence="5">
        <text>diphosphate + H2O = 2 phosphate + H(+)</text>
        <dbReference type="Rhea" id="RHEA:24576"/>
        <dbReference type="ChEBI" id="CHEBI:15377"/>
        <dbReference type="ChEBI" id="CHEBI:15378"/>
        <dbReference type="ChEBI" id="CHEBI:33019"/>
        <dbReference type="ChEBI" id="CHEBI:43474"/>
        <dbReference type="EC" id="3.6.1.1"/>
    </reaction>
</comment>
<evidence type="ECO:0000256" key="1">
    <source>
        <dbReference type="ARBA" id="ARBA00001946"/>
    </source>
</evidence>
<evidence type="ECO:0000256" key="4">
    <source>
        <dbReference type="ARBA" id="ARBA00022842"/>
    </source>
</evidence>
<accession>A0ABY9YI84</accession>
<dbReference type="SUPFAM" id="SSF50324">
    <property type="entry name" value="Inorganic pyrophosphatase"/>
    <property type="match status" value="1"/>
</dbReference>
<feature type="chain" id="PRO_5045387842" description="Inorganic pyrophosphatase" evidence="6">
    <location>
        <begin position="29"/>
        <end position="212"/>
    </location>
</feature>
<dbReference type="CDD" id="cd00412">
    <property type="entry name" value="pyrophosphatase"/>
    <property type="match status" value="1"/>
</dbReference>
<dbReference type="EMBL" id="CP115543">
    <property type="protein sequence ID" value="WNH50150.1"/>
    <property type="molecule type" value="Genomic_DNA"/>
</dbReference>
<feature type="binding site" evidence="5">
    <location>
        <position position="99"/>
    </location>
    <ligand>
        <name>Mg(2+)</name>
        <dbReference type="ChEBI" id="CHEBI:18420"/>
        <label>2</label>
    </ligand>
</feature>